<dbReference type="AlphaFoldDB" id="A0A0C1R3J7"/>
<evidence type="ECO:0000313" key="3">
    <source>
        <dbReference type="Proteomes" id="UP000031366"/>
    </source>
</evidence>
<feature type="transmembrane region" description="Helical" evidence="1">
    <location>
        <begin position="5"/>
        <end position="22"/>
    </location>
</feature>
<dbReference type="InterPro" id="IPR011990">
    <property type="entry name" value="TPR-like_helical_dom_sf"/>
</dbReference>
<evidence type="ECO:0000313" key="2">
    <source>
        <dbReference type="EMBL" id="KIE45031.1"/>
    </source>
</evidence>
<dbReference type="EMBL" id="AYSO01000020">
    <property type="protein sequence ID" value="KIE45031.1"/>
    <property type="molecule type" value="Genomic_DNA"/>
</dbReference>
<dbReference type="OrthoDB" id="2083451at2"/>
<reference evidence="2 3" key="1">
    <citation type="journal article" date="2015" name="Infect. Genet. Evol.">
        <title>Genomic sequences of six botulinum neurotoxin-producing strains representing three clostridial species illustrate the mobility and diversity of botulinum neurotoxin genes.</title>
        <authorList>
            <person name="Smith T.J."/>
            <person name="Hill K.K."/>
            <person name="Xie G."/>
            <person name="Foley B.T."/>
            <person name="Williamson C.H."/>
            <person name="Foster J.T."/>
            <person name="Johnson S.L."/>
            <person name="Chertkov O."/>
            <person name="Teshima H."/>
            <person name="Gibbons H.S."/>
            <person name="Johnsky L.A."/>
            <person name="Karavis M.A."/>
            <person name="Smith L.A."/>
        </authorList>
    </citation>
    <scope>NUCLEOTIDE SEQUENCE [LARGE SCALE GENOMIC DNA]</scope>
    <source>
        <strain evidence="2 3">CDC 2741</strain>
    </source>
</reference>
<gene>
    <name evidence="2" type="ORF">U732_790</name>
</gene>
<dbReference type="Proteomes" id="UP000031366">
    <property type="component" value="Unassembled WGS sequence"/>
</dbReference>
<protein>
    <recommendedName>
        <fullName evidence="4">Tetratricopeptide repeat family protein</fullName>
    </recommendedName>
</protein>
<dbReference type="SUPFAM" id="SSF48452">
    <property type="entry name" value="TPR-like"/>
    <property type="match status" value="1"/>
</dbReference>
<keyword evidence="3" id="KW-1185">Reference proteome</keyword>
<evidence type="ECO:0008006" key="4">
    <source>
        <dbReference type="Google" id="ProtNLM"/>
    </source>
</evidence>
<keyword evidence="1" id="KW-0472">Membrane</keyword>
<proteinExistence type="predicted"/>
<sequence length="243" mass="28008">MLVNRIGFIACTFLLMIILSVLTKNVIIAGIITFITVMIGYTIIAYMRNKKRINLLEEECDPEAFLEAIEKQRAIVGKKDKYNTYLDIDKAVGLISMGEFEEAKELLMSIDKTYLSAKNGMLLIYTIDLLCCLYELGEISHAEEIFETQILLLPPMNPRMTLSMKLLVAERFLFLNRYEESREKFQELLNEKMTKHVRISVLYSLAKIDENTGDIDSAQNKYKEVAESGNKLWIAKEAKRRLN</sequence>
<organism evidence="2 3">
    <name type="scientific">Clostridium argentinense CDC 2741</name>
    <dbReference type="NCBI Taxonomy" id="1418104"/>
    <lineage>
        <taxon>Bacteria</taxon>
        <taxon>Bacillati</taxon>
        <taxon>Bacillota</taxon>
        <taxon>Clostridia</taxon>
        <taxon>Eubacteriales</taxon>
        <taxon>Clostridiaceae</taxon>
        <taxon>Clostridium</taxon>
    </lineage>
</organism>
<feature type="transmembrane region" description="Helical" evidence="1">
    <location>
        <begin position="28"/>
        <end position="47"/>
    </location>
</feature>
<evidence type="ECO:0000256" key="1">
    <source>
        <dbReference type="SAM" id="Phobius"/>
    </source>
</evidence>
<dbReference type="RefSeq" id="WP_039636873.1">
    <property type="nucleotide sequence ID" value="NZ_AYSO01000020.1"/>
</dbReference>
<accession>A0A0C1R3J7</accession>
<dbReference type="Gene3D" id="1.25.40.10">
    <property type="entry name" value="Tetratricopeptide repeat domain"/>
    <property type="match status" value="1"/>
</dbReference>
<keyword evidence="1" id="KW-1133">Transmembrane helix</keyword>
<name>A0A0C1R3J7_9CLOT</name>
<comment type="caution">
    <text evidence="2">The sequence shown here is derived from an EMBL/GenBank/DDBJ whole genome shotgun (WGS) entry which is preliminary data.</text>
</comment>
<keyword evidence="1" id="KW-0812">Transmembrane</keyword>